<evidence type="ECO:0000313" key="3">
    <source>
        <dbReference type="Proteomes" id="UP000281708"/>
    </source>
</evidence>
<organism evidence="2 3">
    <name type="scientific">Nocardioides mangrovicus</name>
    <dbReference type="NCBI Taxonomy" id="2478913"/>
    <lineage>
        <taxon>Bacteria</taxon>
        <taxon>Bacillati</taxon>
        <taxon>Actinomycetota</taxon>
        <taxon>Actinomycetes</taxon>
        <taxon>Propionibacteriales</taxon>
        <taxon>Nocardioidaceae</taxon>
        <taxon>Nocardioides</taxon>
    </lineage>
</organism>
<evidence type="ECO:0000256" key="1">
    <source>
        <dbReference type="SAM" id="Phobius"/>
    </source>
</evidence>
<name>A0A3L8P3S5_9ACTN</name>
<dbReference type="OrthoDB" id="3765654at2"/>
<dbReference type="AlphaFoldDB" id="A0A3L8P3S5"/>
<keyword evidence="1" id="KW-0472">Membrane</keyword>
<dbReference type="Proteomes" id="UP000281708">
    <property type="component" value="Unassembled WGS sequence"/>
</dbReference>
<keyword evidence="3" id="KW-1185">Reference proteome</keyword>
<sequence length="601" mass="63646">MTSATADFDAFCDGAWDPLLLQTFAACGDLAVARDSLERALVDAWHHWPRATWQGPESYVRQAALRRAAWRIRTHPFHRSQRLTRDQRSTLQALDTLSLPARRAVVLSSLSTLDPARIAHETGETLERTTALVAAGREGVASALGVPAEMVATRLHGLAGAARSAQRPVPSRLREHGRRRRRAWLGGGVVAALVLTVLGGLYVHADSGPAETLPPAVGPEVSTKLLLSASDLAPLGTAARWTVVATGAVTGSSGARSVCQTSRLADPDGLRAYARTFRFGSGQRAATQTLQLSRTERQARAAYRRALDWFDDCSSGRLQVLSAYDVSGLGDDATVLRLRQQTATGSRLSSYAVGIARTGHILTWTALTVRGAQAPATTAVVTSLATSIRRACASSAAGSCREHPVAKEVSDLESGEAPGMLTTADLPSVPGVSSAWRGTDAQATTTNAAATTCDRTNFASAGSTRTTARTFLTPGAKVPTRFGVTETLGRFPTPAGAKGLVAQVVDRLATCQNRDPGAKVGPTAQQVKGPHGTSWYLWRVTSDISAKRSVTFWMGIARYGVNVVQVGFVPGNDGQDLTAAGFQSLVERARDRLLELPGNGQ</sequence>
<evidence type="ECO:0000313" key="2">
    <source>
        <dbReference type="EMBL" id="RLV50040.1"/>
    </source>
</evidence>
<comment type="caution">
    <text evidence="2">The sequence shown here is derived from an EMBL/GenBank/DDBJ whole genome shotgun (WGS) entry which is preliminary data.</text>
</comment>
<feature type="transmembrane region" description="Helical" evidence="1">
    <location>
        <begin position="183"/>
        <end position="203"/>
    </location>
</feature>
<dbReference type="EMBL" id="RDBE01000006">
    <property type="protein sequence ID" value="RLV50040.1"/>
    <property type="molecule type" value="Genomic_DNA"/>
</dbReference>
<keyword evidence="1" id="KW-1133">Transmembrane helix</keyword>
<dbReference type="RefSeq" id="WP_121805804.1">
    <property type="nucleotide sequence ID" value="NZ_RDBE01000006.1"/>
</dbReference>
<proteinExistence type="predicted"/>
<keyword evidence="1" id="KW-0812">Transmembrane</keyword>
<reference evidence="2 3" key="1">
    <citation type="submission" date="2018-10" db="EMBL/GenBank/DDBJ databases">
        <title>Marmoricola sp. 4Q3S-7 whole genome shotgun sequence.</title>
        <authorList>
            <person name="Li F."/>
        </authorList>
    </citation>
    <scope>NUCLEOTIDE SEQUENCE [LARGE SCALE GENOMIC DNA]</scope>
    <source>
        <strain evidence="2 3">4Q3S-7</strain>
    </source>
</reference>
<accession>A0A3L8P3S5</accession>
<gene>
    <name evidence="2" type="ORF">D9V37_09245</name>
</gene>
<protein>
    <recommendedName>
        <fullName evidence="4">DNA-directed RNA polymerase specialized sigma24 family protein</fullName>
    </recommendedName>
</protein>
<evidence type="ECO:0008006" key="4">
    <source>
        <dbReference type="Google" id="ProtNLM"/>
    </source>
</evidence>